<evidence type="ECO:0000313" key="5">
    <source>
        <dbReference type="EMBL" id="KAA1257974.1"/>
    </source>
</evidence>
<dbReference type="GO" id="GO:0003700">
    <property type="term" value="F:DNA-binding transcription factor activity"/>
    <property type="evidence" value="ECO:0007669"/>
    <property type="project" value="InterPro"/>
</dbReference>
<evidence type="ECO:0000256" key="1">
    <source>
        <dbReference type="ARBA" id="ARBA00023015"/>
    </source>
</evidence>
<reference evidence="5 6" key="1">
    <citation type="submission" date="2019-08" db="EMBL/GenBank/DDBJ databases">
        <title>Deep-cultivation of Planctomycetes and their phenomic and genomic characterization uncovers novel biology.</title>
        <authorList>
            <person name="Wiegand S."/>
            <person name="Jogler M."/>
            <person name="Boedeker C."/>
            <person name="Pinto D."/>
            <person name="Vollmers J."/>
            <person name="Rivas-Marin E."/>
            <person name="Kohn T."/>
            <person name="Peeters S.H."/>
            <person name="Heuer A."/>
            <person name="Rast P."/>
            <person name="Oberbeckmann S."/>
            <person name="Bunk B."/>
            <person name="Jeske O."/>
            <person name="Meyerdierks A."/>
            <person name="Storesund J.E."/>
            <person name="Kallscheuer N."/>
            <person name="Luecker S."/>
            <person name="Lage O.M."/>
            <person name="Pohl T."/>
            <person name="Merkel B.J."/>
            <person name="Hornburger P."/>
            <person name="Mueller R.-W."/>
            <person name="Bruemmer F."/>
            <person name="Labrenz M."/>
            <person name="Spormann A.M."/>
            <person name="Op Den Camp H."/>
            <person name="Overmann J."/>
            <person name="Amann R."/>
            <person name="Jetten M.S.M."/>
            <person name="Mascher T."/>
            <person name="Medema M.H."/>
            <person name="Devos D.P."/>
            <person name="Kaster A.-K."/>
            <person name="Ovreas L."/>
            <person name="Rohde M."/>
            <person name="Galperin M.Y."/>
            <person name="Jogler C."/>
        </authorList>
    </citation>
    <scope>NUCLEOTIDE SEQUENCE [LARGE SCALE GENOMIC DNA]</scope>
    <source>
        <strain evidence="5 6">LF1</strain>
    </source>
</reference>
<dbReference type="InterPro" id="IPR009057">
    <property type="entry name" value="Homeodomain-like_sf"/>
</dbReference>
<evidence type="ECO:0000259" key="4">
    <source>
        <dbReference type="PROSITE" id="PS01124"/>
    </source>
</evidence>
<dbReference type="PROSITE" id="PS01124">
    <property type="entry name" value="HTH_ARAC_FAMILY_2"/>
    <property type="match status" value="1"/>
</dbReference>
<keyword evidence="6" id="KW-1185">Reference proteome</keyword>
<feature type="domain" description="HTH araC/xylS-type" evidence="4">
    <location>
        <begin position="189"/>
        <end position="287"/>
    </location>
</feature>
<proteinExistence type="predicted"/>
<dbReference type="InterPro" id="IPR050204">
    <property type="entry name" value="AraC_XylS_family_regulators"/>
</dbReference>
<dbReference type="EMBL" id="VRLW01000001">
    <property type="protein sequence ID" value="KAA1257974.1"/>
    <property type="molecule type" value="Genomic_DNA"/>
</dbReference>
<dbReference type="PANTHER" id="PTHR46796:SF6">
    <property type="entry name" value="ARAC SUBFAMILY"/>
    <property type="match status" value="1"/>
</dbReference>
<accession>A0A5B1CF79</accession>
<dbReference type="SUPFAM" id="SSF46689">
    <property type="entry name" value="Homeodomain-like"/>
    <property type="match status" value="2"/>
</dbReference>
<dbReference type="SMART" id="SM00342">
    <property type="entry name" value="HTH_ARAC"/>
    <property type="match status" value="1"/>
</dbReference>
<keyword evidence="2" id="KW-0238">DNA-binding</keyword>
<dbReference type="PANTHER" id="PTHR46796">
    <property type="entry name" value="HTH-TYPE TRANSCRIPTIONAL ACTIVATOR RHAS-RELATED"/>
    <property type="match status" value="1"/>
</dbReference>
<evidence type="ECO:0000313" key="6">
    <source>
        <dbReference type="Proteomes" id="UP000322699"/>
    </source>
</evidence>
<dbReference type="RefSeq" id="WP_068260185.1">
    <property type="nucleotide sequence ID" value="NZ_LWSK01000014.1"/>
</dbReference>
<dbReference type="Gene3D" id="1.10.10.60">
    <property type="entry name" value="Homeodomain-like"/>
    <property type="match status" value="1"/>
</dbReference>
<evidence type="ECO:0000256" key="3">
    <source>
        <dbReference type="ARBA" id="ARBA00023163"/>
    </source>
</evidence>
<gene>
    <name evidence="5" type="primary">pchR</name>
    <name evidence="5" type="ORF">LF1_04650</name>
</gene>
<name>A0A5B1CF79_9BACT</name>
<dbReference type="Proteomes" id="UP000322699">
    <property type="component" value="Unassembled WGS sequence"/>
</dbReference>
<dbReference type="InterPro" id="IPR018060">
    <property type="entry name" value="HTH_AraC"/>
</dbReference>
<dbReference type="AlphaFoldDB" id="A0A5B1CF79"/>
<organism evidence="5 6">
    <name type="scientific">Rubripirellula obstinata</name>
    <dbReference type="NCBI Taxonomy" id="406547"/>
    <lineage>
        <taxon>Bacteria</taxon>
        <taxon>Pseudomonadati</taxon>
        <taxon>Planctomycetota</taxon>
        <taxon>Planctomycetia</taxon>
        <taxon>Pirellulales</taxon>
        <taxon>Pirellulaceae</taxon>
        <taxon>Rubripirellula</taxon>
    </lineage>
</organism>
<keyword evidence="1" id="KW-0805">Transcription regulation</keyword>
<dbReference type="PROSITE" id="PS00041">
    <property type="entry name" value="HTH_ARAC_FAMILY_1"/>
    <property type="match status" value="1"/>
</dbReference>
<dbReference type="InterPro" id="IPR018062">
    <property type="entry name" value="HTH_AraC-typ_CS"/>
</dbReference>
<dbReference type="Pfam" id="PF12833">
    <property type="entry name" value="HTH_18"/>
    <property type="match status" value="1"/>
</dbReference>
<keyword evidence="3" id="KW-0804">Transcription</keyword>
<evidence type="ECO:0000256" key="2">
    <source>
        <dbReference type="ARBA" id="ARBA00023125"/>
    </source>
</evidence>
<sequence length="297" mass="33577">MDSRPKRIGTGDPPLVEYRRTRCWNGLECCFSRESISRPTDWTIRDDRHVMIVHLAGKMSVLETELDGRSGSLGPATPGELWTIPSGSRYASYAHGDDIEFAVLYLPKKPPTSKAETGMTPLFGLRDEVMLSSLRRMSQLVEANDDLSRMEAETVADAVANHIRSKYQKADSNDTAPIPPVHLNALQSRMIREYVWDRLSQPISLGDLASLVGLTTHELLASFREVFQTSPAQYVIAQRMRRAQWLLLYSKWDITRIALESGFSSHSHLTSTFTTRIGYPPSYFRSEANKTRVRDRG</sequence>
<dbReference type="OrthoDB" id="121508at2"/>
<dbReference type="GO" id="GO:0043565">
    <property type="term" value="F:sequence-specific DNA binding"/>
    <property type="evidence" value="ECO:0007669"/>
    <property type="project" value="InterPro"/>
</dbReference>
<protein>
    <submittedName>
        <fullName evidence="5">Regulatory protein PchR</fullName>
    </submittedName>
</protein>
<comment type="caution">
    <text evidence="5">The sequence shown here is derived from an EMBL/GenBank/DDBJ whole genome shotgun (WGS) entry which is preliminary data.</text>
</comment>